<dbReference type="GO" id="GO:0016491">
    <property type="term" value="F:oxidoreductase activity"/>
    <property type="evidence" value="ECO:0007669"/>
    <property type="project" value="InterPro"/>
</dbReference>
<evidence type="ECO:0000256" key="1">
    <source>
        <dbReference type="ARBA" id="ARBA00001965"/>
    </source>
</evidence>
<dbReference type="InterPro" id="IPR009078">
    <property type="entry name" value="Ferritin-like_SF"/>
</dbReference>
<dbReference type="AlphaFoldDB" id="A0A0P6X7E6"/>
<dbReference type="InterPro" id="IPR052753">
    <property type="entry name" value="Rbr2/Nigerythrin"/>
</dbReference>
<organism evidence="5 6">
    <name type="scientific">Leptolinea tardivitalis</name>
    <dbReference type="NCBI Taxonomy" id="229920"/>
    <lineage>
        <taxon>Bacteria</taxon>
        <taxon>Bacillati</taxon>
        <taxon>Chloroflexota</taxon>
        <taxon>Anaerolineae</taxon>
        <taxon>Anaerolineales</taxon>
        <taxon>Anaerolineaceae</taxon>
        <taxon>Leptolinea</taxon>
    </lineage>
</organism>
<dbReference type="Pfam" id="PF21349">
    <property type="entry name" value="RUBY_RBDX"/>
    <property type="match status" value="1"/>
</dbReference>
<name>A0A0P6X7E6_9CHLR</name>
<dbReference type="PROSITE" id="PS50905">
    <property type="entry name" value="FERRITIN_LIKE"/>
    <property type="match status" value="1"/>
</dbReference>
<dbReference type="EMBL" id="LGCK01000012">
    <property type="protein sequence ID" value="KPL71046.1"/>
    <property type="molecule type" value="Genomic_DNA"/>
</dbReference>
<evidence type="ECO:0000313" key="5">
    <source>
        <dbReference type="EMBL" id="KPL71046.1"/>
    </source>
</evidence>
<dbReference type="Gene3D" id="2.20.28.10">
    <property type="match status" value="1"/>
</dbReference>
<gene>
    <name evidence="5" type="ORF">ADM99_12225</name>
</gene>
<dbReference type="CDD" id="cd01041">
    <property type="entry name" value="Rubrerythrin"/>
    <property type="match status" value="1"/>
</dbReference>
<dbReference type="InterPro" id="IPR009040">
    <property type="entry name" value="Ferritin-like_diiron"/>
</dbReference>
<dbReference type="InterPro" id="IPR012347">
    <property type="entry name" value="Ferritin-like"/>
</dbReference>
<protein>
    <submittedName>
        <fullName evidence="5">Rubrerythrin</fullName>
    </submittedName>
</protein>
<accession>A0A0P6X7E6</accession>
<sequence length="165" mass="18184">MSKTIDDLKAAFAGESQANRKYLAFAKKADEEGFPQAAKLFRAAAEAETVHAHNHLRAMNGVGSTLDNLKEAVGGETYEYESMYPPMVKEAEAEGNKNALRSFNYALEVEKIHASLYKEAIDNINKKEEVYDYFVCPVCGFTAPKYAPEKCPICGASGTKFIKVV</sequence>
<feature type="domain" description="Ferritin-like diiron" evidence="4">
    <location>
        <begin position="1"/>
        <end position="128"/>
    </location>
</feature>
<evidence type="ECO:0000256" key="2">
    <source>
        <dbReference type="ARBA" id="ARBA00022448"/>
    </source>
</evidence>
<evidence type="ECO:0000313" key="6">
    <source>
        <dbReference type="Proteomes" id="UP000050430"/>
    </source>
</evidence>
<comment type="cofactor">
    <cofactor evidence="1">
        <name>Fe(3+)</name>
        <dbReference type="ChEBI" id="CHEBI:29034"/>
    </cofactor>
</comment>
<dbReference type="SUPFAM" id="SSF47240">
    <property type="entry name" value="Ferritin-like"/>
    <property type="match status" value="1"/>
</dbReference>
<dbReference type="PATRIC" id="fig|229920.5.peg.2769"/>
<dbReference type="OrthoDB" id="9799749at2"/>
<dbReference type="STRING" id="229920.ADM99_12225"/>
<keyword evidence="2" id="KW-0813">Transport</keyword>
<evidence type="ECO:0000259" key="4">
    <source>
        <dbReference type="PROSITE" id="PS50905"/>
    </source>
</evidence>
<dbReference type="InterPro" id="IPR003251">
    <property type="entry name" value="Rr_diiron-bd_dom"/>
</dbReference>
<dbReference type="SUPFAM" id="SSF57802">
    <property type="entry name" value="Rubredoxin-like"/>
    <property type="match status" value="1"/>
</dbReference>
<dbReference type="Gene3D" id="1.20.1260.10">
    <property type="match status" value="1"/>
</dbReference>
<comment type="caution">
    <text evidence="5">The sequence shown here is derived from an EMBL/GenBank/DDBJ whole genome shotgun (WGS) entry which is preliminary data.</text>
</comment>
<dbReference type="PANTHER" id="PTHR33746">
    <property type="entry name" value="RUBRERYTHRIN"/>
    <property type="match status" value="1"/>
</dbReference>
<reference evidence="5 6" key="1">
    <citation type="submission" date="2015-07" db="EMBL/GenBank/DDBJ databases">
        <title>Genome sequence of Leptolinea tardivitalis DSM 16556.</title>
        <authorList>
            <person name="Hemp J."/>
            <person name="Ward L.M."/>
            <person name="Pace L.A."/>
            <person name="Fischer W.W."/>
        </authorList>
    </citation>
    <scope>NUCLEOTIDE SEQUENCE [LARGE SCALE GENOMIC DNA]</scope>
    <source>
        <strain evidence="5 6">YMTK-2</strain>
    </source>
</reference>
<dbReference type="Proteomes" id="UP000050430">
    <property type="component" value="Unassembled WGS sequence"/>
</dbReference>
<dbReference type="RefSeq" id="WP_062422782.1">
    <property type="nucleotide sequence ID" value="NZ_BBYA01000011.1"/>
</dbReference>
<evidence type="ECO:0000256" key="3">
    <source>
        <dbReference type="ARBA" id="ARBA00022982"/>
    </source>
</evidence>
<dbReference type="Pfam" id="PF02915">
    <property type="entry name" value="Rubrerythrin"/>
    <property type="match status" value="1"/>
</dbReference>
<dbReference type="InterPro" id="IPR048574">
    <property type="entry name" value="RUBY_RBDX"/>
</dbReference>
<proteinExistence type="predicted"/>
<keyword evidence="6" id="KW-1185">Reference proteome</keyword>
<dbReference type="GO" id="GO:0046872">
    <property type="term" value="F:metal ion binding"/>
    <property type="evidence" value="ECO:0007669"/>
    <property type="project" value="InterPro"/>
</dbReference>
<keyword evidence="3" id="KW-0249">Electron transport</keyword>
<dbReference type="PANTHER" id="PTHR33746:SF4">
    <property type="entry name" value="RUBRERYTHRIN"/>
    <property type="match status" value="1"/>
</dbReference>